<accession>A0ABU3Z5A2</accession>
<dbReference type="EMBL" id="JABFFQ010000015">
    <property type="protein sequence ID" value="MDV4344006.1"/>
    <property type="molecule type" value="Genomic_DNA"/>
</dbReference>
<dbReference type="Proteomes" id="UP001273768">
    <property type="component" value="Unassembled WGS sequence"/>
</dbReference>
<sequence length="153" mass="16369">MRTGISFARDWQLIKVARSLRRHDVAAPLVRRLLADAPPGLTEEITAIAGRLGEENGAALLAHTEERFDPPTLMEGLLLTWGIPCLSTDEAESEAVTITIAGEGVAAALRETFADIRVAVPYLTGYVRALQGDAVLEAGDGGSMTIRFPSRGK</sequence>
<proteinExistence type="predicted"/>
<name>A0ABU3Z5A2_9EURY</name>
<gene>
    <name evidence="1" type="ORF">HL657_12700</name>
</gene>
<keyword evidence="2" id="KW-1185">Reference proteome</keyword>
<comment type="caution">
    <text evidence="1">The sequence shown here is derived from an EMBL/GenBank/DDBJ whole genome shotgun (WGS) entry which is preliminary data.</text>
</comment>
<organism evidence="1 2">
    <name type="scientific">Methanoculleus nereidis</name>
    <dbReference type="NCBI Taxonomy" id="2735141"/>
    <lineage>
        <taxon>Archaea</taxon>
        <taxon>Methanobacteriati</taxon>
        <taxon>Methanobacteriota</taxon>
        <taxon>Stenosarchaea group</taxon>
        <taxon>Methanomicrobia</taxon>
        <taxon>Methanomicrobiales</taxon>
        <taxon>Methanomicrobiaceae</taxon>
        <taxon>Methanoculleus</taxon>
    </lineage>
</organism>
<dbReference type="RefSeq" id="WP_317297187.1">
    <property type="nucleotide sequence ID" value="NZ_JABFFQ010000015.1"/>
</dbReference>
<evidence type="ECO:0000313" key="2">
    <source>
        <dbReference type="Proteomes" id="UP001273768"/>
    </source>
</evidence>
<protein>
    <submittedName>
        <fullName evidence="1">Uncharacterized protein</fullName>
    </submittedName>
</protein>
<reference evidence="1 2" key="1">
    <citation type="submission" date="2020-05" db="EMBL/GenBank/DDBJ databases">
        <title>Isolation and characterization of methanoarchaea from a cold seep at offshore SW Taiwan.</title>
        <authorList>
            <person name="Chen Y.-W."/>
            <person name="Chen S.-C."/>
            <person name="Lai M.-C."/>
        </authorList>
    </citation>
    <scope>NUCLEOTIDE SEQUENCE [LARGE SCALE GENOMIC DNA]</scope>
    <source>
        <strain evidence="1 2">YWC-01</strain>
    </source>
</reference>
<evidence type="ECO:0000313" key="1">
    <source>
        <dbReference type="EMBL" id="MDV4344006.1"/>
    </source>
</evidence>